<reference evidence="8 9" key="1">
    <citation type="submission" date="2024-06" db="EMBL/GenBank/DDBJ databases">
        <authorList>
            <person name="Kim D.-U."/>
        </authorList>
    </citation>
    <scope>NUCLEOTIDE SEQUENCE [LARGE SCALE GENOMIC DNA]</scope>
    <source>
        <strain evidence="8 9">KACC15460</strain>
    </source>
</reference>
<comment type="caution">
    <text evidence="8">The sequence shown here is derived from an EMBL/GenBank/DDBJ whole genome shotgun (WGS) entry which is preliminary data.</text>
</comment>
<evidence type="ECO:0000256" key="2">
    <source>
        <dbReference type="ARBA" id="ARBA00022448"/>
    </source>
</evidence>
<keyword evidence="4 6" id="KW-1133">Transmembrane helix</keyword>
<protein>
    <recommendedName>
        <fullName evidence="7">Major facilitator superfamily (MFS) profile domain-containing protein</fullName>
    </recommendedName>
</protein>
<dbReference type="PANTHER" id="PTHR42718">
    <property type="entry name" value="MAJOR FACILITATOR SUPERFAMILY MULTIDRUG TRANSPORTER MFSC"/>
    <property type="match status" value="1"/>
</dbReference>
<feature type="transmembrane region" description="Helical" evidence="6">
    <location>
        <begin position="37"/>
        <end position="56"/>
    </location>
</feature>
<evidence type="ECO:0000313" key="8">
    <source>
        <dbReference type="EMBL" id="MET2827251.1"/>
    </source>
</evidence>
<dbReference type="Gene3D" id="1.20.1250.20">
    <property type="entry name" value="MFS general substrate transporter like domains"/>
    <property type="match status" value="1"/>
</dbReference>
<keyword evidence="3 6" id="KW-0812">Transmembrane</keyword>
<evidence type="ECO:0000256" key="4">
    <source>
        <dbReference type="ARBA" id="ARBA00022989"/>
    </source>
</evidence>
<dbReference type="PANTHER" id="PTHR42718:SF9">
    <property type="entry name" value="MAJOR FACILITATOR SUPERFAMILY MULTIDRUG TRANSPORTER MFSC"/>
    <property type="match status" value="1"/>
</dbReference>
<evidence type="ECO:0000256" key="3">
    <source>
        <dbReference type="ARBA" id="ARBA00022692"/>
    </source>
</evidence>
<name>A0ABV2DB41_9HYPH</name>
<evidence type="ECO:0000259" key="7">
    <source>
        <dbReference type="PROSITE" id="PS50850"/>
    </source>
</evidence>
<dbReference type="EMBL" id="JBEWSZ010000001">
    <property type="protein sequence ID" value="MET2827251.1"/>
    <property type="molecule type" value="Genomic_DNA"/>
</dbReference>
<keyword evidence="2" id="KW-0813">Transport</keyword>
<feature type="domain" description="Major facilitator superfamily (MFS) profile" evidence="7">
    <location>
        <begin position="1"/>
        <end position="87"/>
    </location>
</feature>
<evidence type="ECO:0000256" key="5">
    <source>
        <dbReference type="ARBA" id="ARBA00023136"/>
    </source>
</evidence>
<gene>
    <name evidence="8" type="ORF">ABVQ20_09720</name>
</gene>
<comment type="subcellular location">
    <subcellularLocation>
        <location evidence="1">Membrane</location>
        <topology evidence="1">Multi-pass membrane protein</topology>
    </subcellularLocation>
</comment>
<dbReference type="SUPFAM" id="SSF103473">
    <property type="entry name" value="MFS general substrate transporter"/>
    <property type="match status" value="1"/>
</dbReference>
<proteinExistence type="predicted"/>
<evidence type="ECO:0000256" key="1">
    <source>
        <dbReference type="ARBA" id="ARBA00004141"/>
    </source>
</evidence>
<dbReference type="RefSeq" id="WP_354459285.1">
    <property type="nucleotide sequence ID" value="NZ_JBEWSZ010000001.1"/>
</dbReference>
<evidence type="ECO:0000313" key="9">
    <source>
        <dbReference type="Proteomes" id="UP001548832"/>
    </source>
</evidence>
<dbReference type="InterPro" id="IPR020846">
    <property type="entry name" value="MFS_dom"/>
</dbReference>
<keyword evidence="5 6" id="KW-0472">Membrane</keyword>
<organism evidence="8 9">
    <name type="scientific">Mesorhizobium shangrilense</name>
    <dbReference type="NCBI Taxonomy" id="460060"/>
    <lineage>
        <taxon>Bacteria</taxon>
        <taxon>Pseudomonadati</taxon>
        <taxon>Pseudomonadota</taxon>
        <taxon>Alphaproteobacteria</taxon>
        <taxon>Hyphomicrobiales</taxon>
        <taxon>Phyllobacteriaceae</taxon>
        <taxon>Mesorhizobium</taxon>
    </lineage>
</organism>
<feature type="transmembrane region" description="Helical" evidence="6">
    <location>
        <begin position="63"/>
        <end position="83"/>
    </location>
</feature>
<accession>A0ABV2DB41</accession>
<dbReference type="InterPro" id="IPR036259">
    <property type="entry name" value="MFS_trans_sf"/>
</dbReference>
<evidence type="ECO:0000256" key="6">
    <source>
        <dbReference type="SAM" id="Phobius"/>
    </source>
</evidence>
<keyword evidence="9" id="KW-1185">Reference proteome</keyword>
<sequence length="90" mass="8801">MLFPVGIGLAVPAMTTALLQSVPTAKSGTASGMLNTVRQSGGAIGVALFGSALALGTIDGMRLAFLASAIAVAGSAICAFLFIRDADTSG</sequence>
<dbReference type="PROSITE" id="PS50850">
    <property type="entry name" value="MFS"/>
    <property type="match status" value="1"/>
</dbReference>
<dbReference type="Proteomes" id="UP001548832">
    <property type="component" value="Unassembled WGS sequence"/>
</dbReference>